<feature type="non-terminal residue" evidence="7">
    <location>
        <position position="372"/>
    </location>
</feature>
<dbReference type="EMBL" id="MDYO01000136">
    <property type="protein sequence ID" value="OQD83907.1"/>
    <property type="molecule type" value="Genomic_DNA"/>
</dbReference>
<evidence type="ECO:0000256" key="3">
    <source>
        <dbReference type="ARBA" id="ARBA00023125"/>
    </source>
</evidence>
<evidence type="ECO:0000256" key="4">
    <source>
        <dbReference type="ARBA" id="ARBA00023163"/>
    </source>
</evidence>
<feature type="domain" description="Xylanolytic transcriptional activator regulatory" evidence="6">
    <location>
        <begin position="71"/>
        <end position="151"/>
    </location>
</feature>
<keyword evidence="3" id="KW-0238">DNA-binding</keyword>
<dbReference type="PANTHER" id="PTHR46910">
    <property type="entry name" value="TRANSCRIPTION FACTOR PDR1"/>
    <property type="match status" value="1"/>
</dbReference>
<gene>
    <name evidence="7" type="ORF">PENSOL_c137G06135</name>
</gene>
<dbReference type="GO" id="GO:0006351">
    <property type="term" value="P:DNA-templated transcription"/>
    <property type="evidence" value="ECO:0007669"/>
    <property type="project" value="InterPro"/>
</dbReference>
<keyword evidence="2" id="KW-0805">Transcription regulation</keyword>
<comment type="caution">
    <text evidence="7">The sequence shown here is derived from an EMBL/GenBank/DDBJ whole genome shotgun (WGS) entry which is preliminary data.</text>
</comment>
<dbReference type="PANTHER" id="PTHR46910:SF37">
    <property type="entry name" value="ZN(II)2CYS6 TRANSCRIPTION FACTOR (EUROFUNG)"/>
    <property type="match status" value="1"/>
</dbReference>
<organism evidence="7 8">
    <name type="scientific">Penicillium solitum</name>
    <dbReference type="NCBI Taxonomy" id="60172"/>
    <lineage>
        <taxon>Eukaryota</taxon>
        <taxon>Fungi</taxon>
        <taxon>Dikarya</taxon>
        <taxon>Ascomycota</taxon>
        <taxon>Pezizomycotina</taxon>
        <taxon>Eurotiomycetes</taxon>
        <taxon>Eurotiomycetidae</taxon>
        <taxon>Eurotiales</taxon>
        <taxon>Aspergillaceae</taxon>
        <taxon>Penicillium</taxon>
    </lineage>
</organism>
<evidence type="ECO:0000256" key="5">
    <source>
        <dbReference type="ARBA" id="ARBA00023242"/>
    </source>
</evidence>
<dbReference type="GO" id="GO:0003677">
    <property type="term" value="F:DNA binding"/>
    <property type="evidence" value="ECO:0007669"/>
    <property type="project" value="UniProtKB-KW"/>
</dbReference>
<accession>A0A1V6Q4H1</accession>
<keyword evidence="5" id="KW-0539">Nucleus</keyword>
<evidence type="ECO:0000259" key="6">
    <source>
        <dbReference type="SMART" id="SM00906"/>
    </source>
</evidence>
<evidence type="ECO:0000313" key="8">
    <source>
        <dbReference type="Proteomes" id="UP000191612"/>
    </source>
</evidence>
<dbReference type="STRING" id="60172.A0A1V6Q4H1"/>
<dbReference type="GO" id="GO:0003700">
    <property type="term" value="F:DNA-binding transcription factor activity"/>
    <property type="evidence" value="ECO:0007669"/>
    <property type="project" value="InterPro"/>
</dbReference>
<dbReference type="AlphaFoldDB" id="A0A1V6Q4H1"/>
<dbReference type="Proteomes" id="UP000191612">
    <property type="component" value="Unassembled WGS sequence"/>
</dbReference>
<dbReference type="SMART" id="SM00906">
    <property type="entry name" value="Fungal_trans"/>
    <property type="match status" value="1"/>
</dbReference>
<comment type="subcellular location">
    <subcellularLocation>
        <location evidence="1">Nucleus</location>
    </subcellularLocation>
</comment>
<dbReference type="GO" id="GO:0005634">
    <property type="term" value="C:nucleus"/>
    <property type="evidence" value="ECO:0007669"/>
    <property type="project" value="UniProtKB-SubCell"/>
</dbReference>
<keyword evidence="8" id="KW-1185">Reference proteome</keyword>
<protein>
    <recommendedName>
        <fullName evidence="6">Xylanolytic transcriptional activator regulatory domain-containing protein</fullName>
    </recommendedName>
</protein>
<reference evidence="8" key="1">
    <citation type="journal article" date="2017" name="Nat. Microbiol.">
        <title>Global analysis of biosynthetic gene clusters reveals vast potential of secondary metabolite production in Penicillium species.</title>
        <authorList>
            <person name="Nielsen J.C."/>
            <person name="Grijseels S."/>
            <person name="Prigent S."/>
            <person name="Ji B."/>
            <person name="Dainat J."/>
            <person name="Nielsen K.F."/>
            <person name="Frisvad J.C."/>
            <person name="Workman M."/>
            <person name="Nielsen J."/>
        </authorList>
    </citation>
    <scope>NUCLEOTIDE SEQUENCE [LARGE SCALE GENOMIC DNA]</scope>
    <source>
        <strain evidence="8">IBT 29525</strain>
    </source>
</reference>
<sequence>MSAKACVIAFAIFAHMVPFGIRLCSTSKFNYYTALLQQVLPTITEAATVDGFQACILLLLTQFFTGKLRSSAITNSIAAHFVFYLGAHNDCLTQSFNQKQQNILDRTRTHLRNLFWACYTIDKDLCFRVLQPPALGDNHCDLNLSLQYLDKISKDFAIGLPFERFHPSIMFPTDIKLSQIKSRAYESLHSIAAFRKPNTELFMDIRNLDNSLETWRLAIPENYRPSLSFSYDMEVDPGSIDMRTLMLRLDYLYCVTVIHRASNRCLETIMSSDGMETVIATSIALAVEASRSTLRYLQTAYHVLNEGSFWLIIFYTLAASVTIMCNILDNPALPSAVHDYELLKNVQRLMSHMSMQSIEGEERLHRDQLESF</sequence>
<name>A0A1V6Q4H1_9EURO</name>
<evidence type="ECO:0000313" key="7">
    <source>
        <dbReference type="EMBL" id="OQD83907.1"/>
    </source>
</evidence>
<dbReference type="GO" id="GO:0008270">
    <property type="term" value="F:zinc ion binding"/>
    <property type="evidence" value="ECO:0007669"/>
    <property type="project" value="InterPro"/>
</dbReference>
<keyword evidence="4" id="KW-0804">Transcription</keyword>
<evidence type="ECO:0000256" key="1">
    <source>
        <dbReference type="ARBA" id="ARBA00004123"/>
    </source>
</evidence>
<dbReference type="CDD" id="cd12148">
    <property type="entry name" value="fungal_TF_MHR"/>
    <property type="match status" value="1"/>
</dbReference>
<dbReference type="InterPro" id="IPR050987">
    <property type="entry name" value="AtrR-like"/>
</dbReference>
<dbReference type="InterPro" id="IPR007219">
    <property type="entry name" value="XnlR_reg_dom"/>
</dbReference>
<proteinExistence type="predicted"/>
<evidence type="ECO:0000256" key="2">
    <source>
        <dbReference type="ARBA" id="ARBA00023015"/>
    </source>
</evidence>